<proteinExistence type="predicted"/>
<evidence type="ECO:0000313" key="2">
    <source>
        <dbReference type="Proteomes" id="UP001231649"/>
    </source>
</evidence>
<protein>
    <submittedName>
        <fullName evidence="1">Uncharacterized protein</fullName>
    </submittedName>
</protein>
<comment type="caution">
    <text evidence="1">The sequence shown here is derived from an EMBL/GenBank/DDBJ whole genome shotgun (WGS) entry which is preliminary data.</text>
</comment>
<evidence type="ECO:0000313" key="1">
    <source>
        <dbReference type="EMBL" id="KAJ8710723.1"/>
    </source>
</evidence>
<dbReference type="Proteomes" id="UP001231649">
    <property type="component" value="Chromosome 23"/>
</dbReference>
<keyword evidence="2" id="KW-1185">Reference proteome</keyword>
<organism evidence="1 2">
    <name type="scientific">Mythimna loreyi</name>
    <dbReference type="NCBI Taxonomy" id="667449"/>
    <lineage>
        <taxon>Eukaryota</taxon>
        <taxon>Metazoa</taxon>
        <taxon>Ecdysozoa</taxon>
        <taxon>Arthropoda</taxon>
        <taxon>Hexapoda</taxon>
        <taxon>Insecta</taxon>
        <taxon>Pterygota</taxon>
        <taxon>Neoptera</taxon>
        <taxon>Endopterygota</taxon>
        <taxon>Lepidoptera</taxon>
        <taxon>Glossata</taxon>
        <taxon>Ditrysia</taxon>
        <taxon>Noctuoidea</taxon>
        <taxon>Noctuidae</taxon>
        <taxon>Noctuinae</taxon>
        <taxon>Hadenini</taxon>
        <taxon>Mythimna</taxon>
    </lineage>
</organism>
<sequence>MALSIFVLLVLATTTSAISNEASKLSNPSNTMNVSFVDFGAADQKLAKSDVFVETRSNLNIGKISKGDKLLTNGTYIKKPCPDKVHVQDIVIKGSTKLEITAIKVTEVGETQNGEASIKEGGVGKNFVVIRLQSAKGCGYHYVTEVWGAKLKKSKDKSQRGKPKSLILISSHMKWNNSSSDFS</sequence>
<reference evidence="1" key="1">
    <citation type="submission" date="2023-03" db="EMBL/GenBank/DDBJ databases">
        <title>Chromosome-level genomes of two armyworms, Mythimna separata and Mythimna loreyi, provide insights into the biosynthesis and reception of sex pheromones.</title>
        <authorList>
            <person name="Zhao H."/>
        </authorList>
    </citation>
    <scope>NUCLEOTIDE SEQUENCE</scope>
    <source>
        <strain evidence="1">BeijingLab</strain>
    </source>
</reference>
<gene>
    <name evidence="1" type="ORF">PYW08_009238</name>
</gene>
<accession>A0ACC2QAI8</accession>
<dbReference type="EMBL" id="CM056799">
    <property type="protein sequence ID" value="KAJ8710723.1"/>
    <property type="molecule type" value="Genomic_DNA"/>
</dbReference>
<name>A0ACC2QAI8_9NEOP</name>